<dbReference type="Gene3D" id="3.40.720.10">
    <property type="entry name" value="Alkaline Phosphatase, subunit A"/>
    <property type="match status" value="2"/>
</dbReference>
<dbReference type="UniPathway" id="UPA00109">
    <property type="reaction ID" value="UER00186"/>
</dbReference>
<reference evidence="9 10" key="1">
    <citation type="journal article" date="2015" name="Appl. Environ. Microbiol.">
        <title>The Geoglobus acetivorans genome: Fe(III) reduction, acetate utilization, autotrophic growth, and degradation of aromatic compounds in a hyperthermophilic archaeon.</title>
        <authorList>
            <person name="Mardanov A.V."/>
            <person name="Slododkina G.B."/>
            <person name="Slobodkin A.I."/>
            <person name="Beletsky A.V."/>
            <person name="Gavrilov S.N."/>
            <person name="Kublanov I.V."/>
            <person name="Bonch-Osmolovskaya E.A."/>
            <person name="Skryabin K.G."/>
            <person name="Ravin N.V."/>
        </authorList>
    </citation>
    <scope>NUCLEOTIDE SEQUENCE [LARGE SCALE GENOMIC DNA]</scope>
    <source>
        <strain evidence="9 10">SBH6</strain>
    </source>
</reference>
<dbReference type="NCBIfam" id="TIGR00306">
    <property type="entry name" value="apgM"/>
    <property type="match status" value="1"/>
</dbReference>
<proteinExistence type="inferred from homology"/>
<dbReference type="Pfam" id="PF10143">
    <property type="entry name" value="PhosphMutase"/>
    <property type="match status" value="1"/>
</dbReference>
<dbReference type="GO" id="GO:0004619">
    <property type="term" value="F:phosphoglycerate mutase activity"/>
    <property type="evidence" value="ECO:0007669"/>
    <property type="project" value="UniProtKB-UniRule"/>
</dbReference>
<dbReference type="EC" id="5.4.2.12" evidence="7"/>
<comment type="function">
    <text evidence="2 7">Catalyzes the interconversion of 2-phosphoglycerate and 3-phosphoglycerate.</text>
</comment>
<keyword evidence="5 7" id="KW-0324">Glycolysis</keyword>
<evidence type="ECO:0000256" key="3">
    <source>
        <dbReference type="ARBA" id="ARBA00004798"/>
    </source>
</evidence>
<dbReference type="Gene3D" id="3.30.70.2130">
    <property type="entry name" value="Metalloenzyme domain"/>
    <property type="match status" value="1"/>
</dbReference>
<comment type="similarity">
    <text evidence="4 7">Belongs to the BPG-independent phosphoglycerate mutase family. A-PGAM subfamily.</text>
</comment>
<evidence type="ECO:0000256" key="1">
    <source>
        <dbReference type="ARBA" id="ARBA00000370"/>
    </source>
</evidence>
<gene>
    <name evidence="7" type="primary">apgM</name>
    <name evidence="9" type="ORF">GACE_0373</name>
</gene>
<evidence type="ECO:0000259" key="8">
    <source>
        <dbReference type="Pfam" id="PF01676"/>
    </source>
</evidence>
<dbReference type="HOGENOM" id="CLU_034906_2_0_2"/>
<dbReference type="GO" id="GO:0006096">
    <property type="term" value="P:glycolytic process"/>
    <property type="evidence" value="ECO:0007669"/>
    <property type="project" value="UniProtKB-UniRule"/>
</dbReference>
<sequence length="416" mass="45499">MIAAYGRTMKVLMVIVDGMSDRGNGNTTPLKSAHSPNLDFLAERGITGIMDTIRPGIRPGSDTAHFSILGYDPFEYYTGRGPIEAAGAGIDVKPGDIAFRVNFGTVEGEGSIFDKIVVDRRAGRIQDKEELVRAINENVKLDGVEFILANASGHRAALVFRGEGLSDRITDSDPKKEGRAVKRVEPLDSSAEFTAEIVNEFIEKSHEVLENHPLNAERAEAGLPKANVLLLRGVGKAVHVPEFEERYGLKAAFVAGTTLIKGIGRLIGADVIENSKFTGSRDTDLNLKVETALKALETHDFVLLHIKAPDEFGHDGDFDGKKEFIERVDQAITPLRELDFSRVCLTVLSDHSTPVSVRDHSADPVPVMIVHDGVRRDDVKAFNEFEVYKGGLCRIRGEDLMNIILDLIGKAKKFGA</sequence>
<dbReference type="AlphaFoldDB" id="A0A0A7GBJ8"/>
<dbReference type="InterPro" id="IPR023665">
    <property type="entry name" value="ApgAM_prokaryotes"/>
</dbReference>
<dbReference type="Proteomes" id="UP000030624">
    <property type="component" value="Chromosome"/>
</dbReference>
<protein>
    <recommendedName>
        <fullName evidence="7">2,3-bisphosphoglycerate-independent phosphoglycerate mutase</fullName>
        <shortName evidence="7">BPG-independent PGAM</shortName>
        <shortName evidence="7">Phosphoglyceromutase</shortName>
        <shortName evidence="7">aPGAM</shortName>
        <ecNumber evidence="7">5.4.2.12</ecNumber>
    </recommendedName>
</protein>
<dbReference type="GO" id="GO:0046872">
    <property type="term" value="F:metal ion binding"/>
    <property type="evidence" value="ECO:0007669"/>
    <property type="project" value="InterPro"/>
</dbReference>
<dbReference type="eggNOG" id="arCOG01696">
    <property type="taxonomic scope" value="Archaea"/>
</dbReference>
<evidence type="ECO:0000313" key="10">
    <source>
        <dbReference type="Proteomes" id="UP000030624"/>
    </source>
</evidence>
<dbReference type="NCBIfam" id="NF003104">
    <property type="entry name" value="PRK04024.1"/>
    <property type="match status" value="1"/>
</dbReference>
<dbReference type="EMBL" id="CP009552">
    <property type="protein sequence ID" value="AIY89430.1"/>
    <property type="molecule type" value="Genomic_DNA"/>
</dbReference>
<keyword evidence="6 7" id="KW-0413">Isomerase</keyword>
<evidence type="ECO:0000256" key="7">
    <source>
        <dbReference type="HAMAP-Rule" id="MF_01402"/>
    </source>
</evidence>
<evidence type="ECO:0000256" key="2">
    <source>
        <dbReference type="ARBA" id="ARBA00002315"/>
    </source>
</evidence>
<name>A0A0A7GBJ8_GEOAI</name>
<dbReference type="SUPFAM" id="SSF53649">
    <property type="entry name" value="Alkaline phosphatase-like"/>
    <property type="match status" value="1"/>
</dbReference>
<comment type="catalytic activity">
    <reaction evidence="1 7">
        <text>(2R)-2-phosphoglycerate = (2R)-3-phosphoglycerate</text>
        <dbReference type="Rhea" id="RHEA:15901"/>
        <dbReference type="ChEBI" id="CHEBI:58272"/>
        <dbReference type="ChEBI" id="CHEBI:58289"/>
        <dbReference type="EC" id="5.4.2.12"/>
    </reaction>
</comment>
<accession>A0A0A7GBJ8</accession>
<dbReference type="InterPro" id="IPR006124">
    <property type="entry name" value="Metalloenzyme"/>
</dbReference>
<evidence type="ECO:0000256" key="6">
    <source>
        <dbReference type="ARBA" id="ARBA00023235"/>
    </source>
</evidence>
<dbReference type="PIRSF" id="PIRSF006392">
    <property type="entry name" value="IPGAM_arch"/>
    <property type="match status" value="1"/>
</dbReference>
<dbReference type="KEGG" id="gac:GACE_0373"/>
<dbReference type="CDD" id="cd16011">
    <property type="entry name" value="iPGM_like"/>
    <property type="match status" value="1"/>
</dbReference>
<dbReference type="STRING" id="565033.GACE_0373"/>
<organism evidence="9 10">
    <name type="scientific">Geoglobus acetivorans</name>
    <dbReference type="NCBI Taxonomy" id="565033"/>
    <lineage>
        <taxon>Archaea</taxon>
        <taxon>Methanobacteriati</taxon>
        <taxon>Methanobacteriota</taxon>
        <taxon>Archaeoglobi</taxon>
        <taxon>Archaeoglobales</taxon>
        <taxon>Archaeoglobaceae</taxon>
        <taxon>Geoglobus</taxon>
    </lineage>
</organism>
<dbReference type="PANTHER" id="PTHR31209:SF0">
    <property type="entry name" value="METALLOENZYME DOMAIN-CONTAINING PROTEIN"/>
    <property type="match status" value="1"/>
</dbReference>
<comment type="pathway">
    <text evidence="3 7">Carbohydrate degradation; glycolysis; pyruvate from D-glyceraldehyde 3-phosphate: step 3/5.</text>
</comment>
<evidence type="ECO:0000256" key="4">
    <source>
        <dbReference type="ARBA" id="ARBA00005524"/>
    </source>
</evidence>
<dbReference type="Pfam" id="PF01676">
    <property type="entry name" value="Metalloenzyme"/>
    <property type="match status" value="1"/>
</dbReference>
<dbReference type="InterPro" id="IPR042253">
    <property type="entry name" value="Pglycerate_mutase_ApgM_sf"/>
</dbReference>
<dbReference type="InterPro" id="IPR017850">
    <property type="entry name" value="Alkaline_phosphatase_core_sf"/>
</dbReference>
<dbReference type="PANTHER" id="PTHR31209">
    <property type="entry name" value="COFACTOR-INDEPENDENT PHOSPHOGLYCERATE MUTASE"/>
    <property type="match status" value="1"/>
</dbReference>
<evidence type="ECO:0000256" key="5">
    <source>
        <dbReference type="ARBA" id="ARBA00023152"/>
    </source>
</evidence>
<dbReference type="HAMAP" id="MF_01402_A">
    <property type="entry name" value="ApgM_A"/>
    <property type="match status" value="1"/>
</dbReference>
<evidence type="ECO:0000313" key="9">
    <source>
        <dbReference type="EMBL" id="AIY89430.1"/>
    </source>
</evidence>
<dbReference type="InterPro" id="IPR004456">
    <property type="entry name" value="Pglycerate_mutase_ApgM"/>
</dbReference>
<feature type="domain" description="Metalloenzyme" evidence="8">
    <location>
        <begin position="9"/>
        <end position="406"/>
    </location>
</feature>